<evidence type="ECO:0000256" key="9">
    <source>
        <dbReference type="SAM" id="Phobius"/>
    </source>
</evidence>
<keyword evidence="5" id="KW-0029">Amino-acid transport</keyword>
<keyword evidence="7 9" id="KW-0472">Membrane</keyword>
<keyword evidence="6 9" id="KW-1133">Transmembrane helix</keyword>
<dbReference type="AlphaFoldDB" id="A0A0R3L5V0"/>
<keyword evidence="11" id="KW-1185">Reference proteome</keyword>
<comment type="subcellular location">
    <subcellularLocation>
        <location evidence="1">Cell membrane</location>
        <topology evidence="1">Multi-pass membrane protein</topology>
    </subcellularLocation>
</comment>
<dbReference type="InterPro" id="IPR001851">
    <property type="entry name" value="ABC_transp_permease"/>
</dbReference>
<feature type="transmembrane region" description="Helical" evidence="9">
    <location>
        <begin position="34"/>
        <end position="54"/>
    </location>
</feature>
<dbReference type="GO" id="GO:0005886">
    <property type="term" value="C:plasma membrane"/>
    <property type="evidence" value="ECO:0007669"/>
    <property type="project" value="UniProtKB-SubCell"/>
</dbReference>
<evidence type="ECO:0000256" key="6">
    <source>
        <dbReference type="ARBA" id="ARBA00022989"/>
    </source>
</evidence>
<evidence type="ECO:0000256" key="8">
    <source>
        <dbReference type="ARBA" id="ARBA00037998"/>
    </source>
</evidence>
<feature type="transmembrane region" description="Helical" evidence="9">
    <location>
        <begin position="266"/>
        <end position="285"/>
    </location>
</feature>
<comment type="similarity">
    <text evidence="8">Belongs to the binding-protein-dependent transport system permease family. LivHM subfamily.</text>
</comment>
<feature type="transmembrane region" description="Helical" evidence="9">
    <location>
        <begin position="198"/>
        <end position="219"/>
    </location>
</feature>
<dbReference type="Proteomes" id="UP000051913">
    <property type="component" value="Unassembled WGS sequence"/>
</dbReference>
<evidence type="ECO:0000256" key="2">
    <source>
        <dbReference type="ARBA" id="ARBA00022448"/>
    </source>
</evidence>
<keyword evidence="4 9" id="KW-0812">Transmembrane</keyword>
<dbReference type="InterPro" id="IPR052157">
    <property type="entry name" value="BCAA_transport_permease"/>
</dbReference>
<dbReference type="STRING" id="1518501.CQ10_23015"/>
<evidence type="ECO:0000256" key="7">
    <source>
        <dbReference type="ARBA" id="ARBA00023136"/>
    </source>
</evidence>
<dbReference type="EMBL" id="LLXX01000118">
    <property type="protein sequence ID" value="KRR05543.1"/>
    <property type="molecule type" value="Genomic_DNA"/>
</dbReference>
<proteinExistence type="inferred from homology"/>
<gene>
    <name evidence="10" type="ORF">CP49_03400</name>
</gene>
<feature type="transmembrane region" description="Helical" evidence="9">
    <location>
        <begin position="60"/>
        <end position="79"/>
    </location>
</feature>
<comment type="caution">
    <text evidence="10">The sequence shown here is derived from an EMBL/GenBank/DDBJ whole genome shotgun (WGS) entry which is preliminary data.</text>
</comment>
<dbReference type="GO" id="GO:0022857">
    <property type="term" value="F:transmembrane transporter activity"/>
    <property type="evidence" value="ECO:0007669"/>
    <property type="project" value="InterPro"/>
</dbReference>
<protein>
    <submittedName>
        <fullName evidence="10">ABC transporter permease</fullName>
    </submittedName>
</protein>
<dbReference type="Pfam" id="PF02653">
    <property type="entry name" value="BPD_transp_2"/>
    <property type="match status" value="1"/>
</dbReference>
<feature type="transmembrane region" description="Helical" evidence="9">
    <location>
        <begin position="6"/>
        <end position="27"/>
    </location>
</feature>
<keyword evidence="2" id="KW-0813">Transport</keyword>
<feature type="transmembrane region" description="Helical" evidence="9">
    <location>
        <begin position="231"/>
        <end position="259"/>
    </location>
</feature>
<evidence type="ECO:0000256" key="3">
    <source>
        <dbReference type="ARBA" id="ARBA00022475"/>
    </source>
</evidence>
<reference evidence="10 11" key="1">
    <citation type="submission" date="2014-03" db="EMBL/GenBank/DDBJ databases">
        <title>Bradyrhizobium valentinum sp. nov., isolated from effective nodules of Lupinus mariae-josephae, a lupine endemic of basic-lime soils in Eastern Spain.</title>
        <authorList>
            <person name="Duran D."/>
            <person name="Rey L."/>
            <person name="Navarro A."/>
            <person name="Busquets A."/>
            <person name="Imperial J."/>
            <person name="Ruiz-Argueso T."/>
        </authorList>
    </citation>
    <scope>NUCLEOTIDE SEQUENCE [LARGE SCALE GENOMIC DNA]</scope>
    <source>
        <strain evidence="10 11">LmjM3</strain>
    </source>
</reference>
<dbReference type="PANTHER" id="PTHR11795:SF442">
    <property type="entry name" value="ABC TRANSPORTER ATP-BINDING PROTEIN"/>
    <property type="match status" value="1"/>
</dbReference>
<keyword evidence="3" id="KW-1003">Cell membrane</keyword>
<dbReference type="RefSeq" id="WP_057851497.1">
    <property type="nucleotide sequence ID" value="NZ_LLXX01000118.1"/>
</dbReference>
<name>A0A0R3L5V0_9BRAD</name>
<feature type="transmembrane region" description="Helical" evidence="9">
    <location>
        <begin position="91"/>
        <end position="110"/>
    </location>
</feature>
<evidence type="ECO:0000313" key="11">
    <source>
        <dbReference type="Proteomes" id="UP000051913"/>
    </source>
</evidence>
<organism evidence="10 11">
    <name type="scientific">Bradyrhizobium valentinum</name>
    <dbReference type="NCBI Taxonomy" id="1518501"/>
    <lineage>
        <taxon>Bacteria</taxon>
        <taxon>Pseudomonadati</taxon>
        <taxon>Pseudomonadota</taxon>
        <taxon>Alphaproteobacteria</taxon>
        <taxon>Hyphomicrobiales</taxon>
        <taxon>Nitrobacteraceae</taxon>
        <taxon>Bradyrhizobium</taxon>
    </lineage>
</organism>
<accession>A0A0R3L5V0</accession>
<evidence type="ECO:0000313" key="10">
    <source>
        <dbReference type="EMBL" id="KRR05543.1"/>
    </source>
</evidence>
<dbReference type="GO" id="GO:0006865">
    <property type="term" value="P:amino acid transport"/>
    <property type="evidence" value="ECO:0007669"/>
    <property type="project" value="UniProtKB-KW"/>
</dbReference>
<dbReference type="PANTHER" id="PTHR11795">
    <property type="entry name" value="BRANCHED-CHAIN AMINO ACID TRANSPORT SYSTEM PERMEASE PROTEIN LIVH"/>
    <property type="match status" value="1"/>
</dbReference>
<evidence type="ECO:0000256" key="1">
    <source>
        <dbReference type="ARBA" id="ARBA00004651"/>
    </source>
</evidence>
<feature type="transmembrane region" description="Helical" evidence="9">
    <location>
        <begin position="149"/>
        <end position="168"/>
    </location>
</feature>
<dbReference type="CDD" id="cd06582">
    <property type="entry name" value="TM_PBP1_LivH_like"/>
    <property type="match status" value="1"/>
</dbReference>
<evidence type="ECO:0000256" key="5">
    <source>
        <dbReference type="ARBA" id="ARBA00022970"/>
    </source>
</evidence>
<evidence type="ECO:0000256" key="4">
    <source>
        <dbReference type="ARBA" id="ARBA00022692"/>
    </source>
</evidence>
<sequence length="295" mass="31796">MQALYAQLLVGLINGSFYALLSLGLAVIFGMLNIINFAHGALYMMGAFTAYFLLHLTGIGYWWALLIAPIVVGIFGMILERTMLQWLAGLDHLYGLLLTFGIALIVQGVFQNYFGSSGLPYAIPDYPQIGEWRGLQGGMNLGFMFLPVYRGWVVIFSLVVCLATWFLIEKTRLGAYLRAATENPTLVRAFGINVPRMITLTYGLGVGLAALAGVLSAPINQVRPLMGADLIIVVFAVVVIGGMGSILGSIITGFALGVIEGLTKYFYPEASNTVVFVLMVLVLLVKPTGLTGRAA</sequence>
<dbReference type="OrthoDB" id="9807115at2"/>